<dbReference type="NCBIfam" id="NF006771">
    <property type="entry name" value="PRK09290.1-5"/>
    <property type="match status" value="1"/>
</dbReference>
<dbReference type="RefSeq" id="WP_310374610.1">
    <property type="nucleotide sequence ID" value="NZ_JAVDXT010000003.1"/>
</dbReference>
<keyword evidence="5" id="KW-1185">Reference proteome</keyword>
<protein>
    <submittedName>
        <fullName evidence="4">N-carbamoyl-L-amino-acid hydrolase</fullName>
        <ecNumber evidence="4">3.5.1.87</ecNumber>
    </submittedName>
</protein>
<feature type="domain" description="Peptidase M20 dimerisation" evidence="3">
    <location>
        <begin position="223"/>
        <end position="323"/>
    </location>
</feature>
<sequence>MDTALAPLSEKIQALRINGPRLWDSLMELAQIGATPKGGVCRLTLTDLDKQGRDLVTRWATEAGMTVTIDKIGNGFMRRPGRNNSLPPIMTGSHIDTQPTGGKFDGNYGVLAGIEVVRTLNDHGIETEAPIEVAFWTNEEGSRFVPVMMGSGVFAKAFTLEHAYAATDTEGKSVQGELERIGYVGEQEPGDHPIGAYFETHIEQGPVLEDNDVTIGVVQGVLGIRWFDCTVTGMEAHAGPTPMALRKDAMLAATHIMQDVVAAAHRHPPHGRGTVGMVQVFPNSRNVIPGRVKFSIDLRNSTDALVDQMADEVKALAAKVAQEHGVDVNIELVSSYNAIAFHKDCIDAVARAAKNLGYSNMPAVSGAGHDAVYMAKLTSSGMIFIPCKDGISHNEIEDAKPEHITAGCNVLLHAMLERAGVV</sequence>
<dbReference type="EC" id="3.5.1.87" evidence="4"/>
<dbReference type="Proteomes" id="UP001180487">
    <property type="component" value="Unassembled WGS sequence"/>
</dbReference>
<dbReference type="NCBIfam" id="TIGR01879">
    <property type="entry name" value="hydantase"/>
    <property type="match status" value="1"/>
</dbReference>
<dbReference type="GO" id="GO:0050538">
    <property type="term" value="F:N-carbamoyl-L-amino-acid hydrolase activity"/>
    <property type="evidence" value="ECO:0007669"/>
    <property type="project" value="UniProtKB-EC"/>
</dbReference>
<proteinExistence type="inferred from homology"/>
<keyword evidence="2 4" id="KW-0378">Hydrolase</keyword>
<reference evidence="4 5" key="1">
    <citation type="submission" date="2023-07" db="EMBL/GenBank/DDBJ databases">
        <title>Sorghum-associated microbial communities from plants grown in Nebraska, USA.</title>
        <authorList>
            <person name="Schachtman D."/>
        </authorList>
    </citation>
    <scope>NUCLEOTIDE SEQUENCE [LARGE SCALE GENOMIC DNA]</scope>
    <source>
        <strain evidence="4 5">BE313</strain>
    </source>
</reference>
<evidence type="ECO:0000256" key="2">
    <source>
        <dbReference type="ARBA" id="ARBA00022801"/>
    </source>
</evidence>
<dbReference type="SUPFAM" id="SSF53187">
    <property type="entry name" value="Zn-dependent exopeptidases"/>
    <property type="match status" value="1"/>
</dbReference>
<evidence type="ECO:0000313" key="5">
    <source>
        <dbReference type="Proteomes" id="UP001180487"/>
    </source>
</evidence>
<dbReference type="NCBIfam" id="NF009527">
    <property type="entry name" value="PRK12891.1"/>
    <property type="match status" value="1"/>
</dbReference>
<name>A0ABU2CAT0_9BURK</name>
<evidence type="ECO:0000259" key="3">
    <source>
        <dbReference type="Pfam" id="PF07687"/>
    </source>
</evidence>
<comment type="caution">
    <text evidence="4">The sequence shown here is derived from an EMBL/GenBank/DDBJ whole genome shotgun (WGS) entry which is preliminary data.</text>
</comment>
<comment type="similarity">
    <text evidence="1">Belongs to the peptidase M20 family.</text>
</comment>
<dbReference type="NCBIfam" id="NF006769">
    <property type="entry name" value="PRK09290.1-3"/>
    <property type="match status" value="1"/>
</dbReference>
<dbReference type="PANTHER" id="PTHR32494">
    <property type="entry name" value="ALLANTOATE DEIMINASE-RELATED"/>
    <property type="match status" value="1"/>
</dbReference>
<dbReference type="PIRSF" id="PIRSF001235">
    <property type="entry name" value="Amidase_carbamoylase"/>
    <property type="match status" value="1"/>
</dbReference>
<dbReference type="InterPro" id="IPR011650">
    <property type="entry name" value="Peptidase_M20_dimer"/>
</dbReference>
<accession>A0ABU2CAT0</accession>
<dbReference type="CDD" id="cd03884">
    <property type="entry name" value="M20_bAS"/>
    <property type="match status" value="1"/>
</dbReference>
<gene>
    <name evidence="4" type="ORF">J2X19_003138</name>
</gene>
<dbReference type="EMBL" id="JAVDXT010000003">
    <property type="protein sequence ID" value="MDR7378444.1"/>
    <property type="molecule type" value="Genomic_DNA"/>
</dbReference>
<evidence type="ECO:0000256" key="1">
    <source>
        <dbReference type="ARBA" id="ARBA00006153"/>
    </source>
</evidence>
<dbReference type="InterPro" id="IPR010158">
    <property type="entry name" value="Amidase_Cbmase"/>
</dbReference>
<dbReference type="SUPFAM" id="SSF55031">
    <property type="entry name" value="Bacterial exopeptidase dimerisation domain"/>
    <property type="match status" value="1"/>
</dbReference>
<dbReference type="InterPro" id="IPR002933">
    <property type="entry name" value="Peptidase_M20"/>
</dbReference>
<evidence type="ECO:0000313" key="4">
    <source>
        <dbReference type="EMBL" id="MDR7378444.1"/>
    </source>
</evidence>
<dbReference type="InterPro" id="IPR036264">
    <property type="entry name" value="Bact_exopeptidase_dim_dom"/>
</dbReference>
<dbReference type="Pfam" id="PF07687">
    <property type="entry name" value="M20_dimer"/>
    <property type="match status" value="1"/>
</dbReference>
<organism evidence="4 5">
    <name type="scientific">Rhodoferax ferrireducens</name>
    <dbReference type="NCBI Taxonomy" id="192843"/>
    <lineage>
        <taxon>Bacteria</taxon>
        <taxon>Pseudomonadati</taxon>
        <taxon>Pseudomonadota</taxon>
        <taxon>Betaproteobacteria</taxon>
        <taxon>Burkholderiales</taxon>
        <taxon>Comamonadaceae</taxon>
        <taxon>Rhodoferax</taxon>
    </lineage>
</organism>
<dbReference type="Pfam" id="PF01546">
    <property type="entry name" value="Peptidase_M20"/>
    <property type="match status" value="1"/>
</dbReference>
<dbReference type="Gene3D" id="3.30.70.360">
    <property type="match status" value="1"/>
</dbReference>
<dbReference type="Gene3D" id="3.40.630.10">
    <property type="entry name" value="Zn peptidases"/>
    <property type="match status" value="1"/>
</dbReference>
<dbReference type="PANTHER" id="PTHR32494:SF5">
    <property type="entry name" value="ALLANTOATE AMIDOHYDROLASE"/>
    <property type="match status" value="1"/>
</dbReference>